<dbReference type="STRING" id="1631871.FOL01_0859"/>
<dbReference type="AlphaFoldDB" id="A0A1L6RB57"/>
<dbReference type="Proteomes" id="UP000185473">
    <property type="component" value="Chromosome"/>
</dbReference>
<accession>A0A1L6RB57</accession>
<evidence type="ECO:0000313" key="1">
    <source>
        <dbReference type="EMBL" id="APS41718.1"/>
    </source>
</evidence>
<dbReference type="OrthoDB" id="2284173at2"/>
<reference evidence="1 2" key="1">
    <citation type="submission" date="2016-02" db="EMBL/GenBank/DDBJ databases">
        <title>Complete Genome Sequence of Weissella jogaejeotgali FOL01.</title>
        <authorList>
            <person name="Lee J.-H."/>
            <person name="Ku H.-J."/>
        </authorList>
    </citation>
    <scope>NUCLEOTIDE SEQUENCE [LARGE SCALE GENOMIC DNA]</scope>
    <source>
        <strain evidence="1 2">FOL01</strain>
    </source>
</reference>
<organism evidence="1 2">
    <name type="scientific">Weissella jogaejeotgali</name>
    <dbReference type="NCBI Taxonomy" id="1631871"/>
    <lineage>
        <taxon>Bacteria</taxon>
        <taxon>Bacillati</taxon>
        <taxon>Bacillota</taxon>
        <taxon>Bacilli</taxon>
        <taxon>Lactobacillales</taxon>
        <taxon>Lactobacillaceae</taxon>
        <taxon>Weissella</taxon>
    </lineage>
</organism>
<dbReference type="KEGG" id="wjo:FOL01_0859"/>
<dbReference type="RefSeq" id="WP_075269549.1">
    <property type="nucleotide sequence ID" value="NZ_CP014332.1"/>
</dbReference>
<protein>
    <submittedName>
        <fullName evidence="1">Uncharacterized protein</fullName>
    </submittedName>
</protein>
<name>A0A1L6RB57_9LACO</name>
<keyword evidence="2" id="KW-1185">Reference proteome</keyword>
<proteinExistence type="predicted"/>
<gene>
    <name evidence="1" type="ORF">FOL01_0859</name>
</gene>
<sequence>MDNYTVNFSVDGQPVSEEEILDMELSRYHHVFKIFNDKNIDIKKDNTVIPYEDLLRLPLSEAKEALAQTREDIGKEKTLELFKPEIVRGDDMWTEIANNSREGVNMQEAYVDVEVHGITLVQFMMFNQKLAKENNLYMPSMIHPEHYYFDADKSGKQVIIETFGMYKDPSYLDLKPGKIEPDFSVKPKENADIVMAGNTFLKNTGLDTKMLGMHQLTGTEDGMKIKLGVLLPEGAPKDIADGHKWHLMVEFNNGLHIAAQQHPSFIQRRALETAIHHMAKKN</sequence>
<evidence type="ECO:0000313" key="2">
    <source>
        <dbReference type="Proteomes" id="UP000185473"/>
    </source>
</evidence>
<dbReference type="EMBL" id="CP014332">
    <property type="protein sequence ID" value="APS41718.1"/>
    <property type="molecule type" value="Genomic_DNA"/>
</dbReference>